<feature type="transmembrane region" description="Helical" evidence="1">
    <location>
        <begin position="12"/>
        <end position="31"/>
    </location>
</feature>
<feature type="transmembrane region" description="Helical" evidence="1">
    <location>
        <begin position="37"/>
        <end position="56"/>
    </location>
</feature>
<gene>
    <name evidence="2" type="ORF">KSZ_67380</name>
</gene>
<organism evidence="2 3">
    <name type="scientific">Dictyobacter formicarum</name>
    <dbReference type="NCBI Taxonomy" id="2778368"/>
    <lineage>
        <taxon>Bacteria</taxon>
        <taxon>Bacillati</taxon>
        <taxon>Chloroflexota</taxon>
        <taxon>Ktedonobacteria</taxon>
        <taxon>Ktedonobacterales</taxon>
        <taxon>Dictyobacteraceae</taxon>
        <taxon>Dictyobacter</taxon>
    </lineage>
</organism>
<keyword evidence="1" id="KW-1133">Transmembrane helix</keyword>
<evidence type="ECO:0000313" key="3">
    <source>
        <dbReference type="Proteomes" id="UP000635565"/>
    </source>
</evidence>
<protein>
    <submittedName>
        <fullName evidence="2">Uncharacterized protein</fullName>
    </submittedName>
</protein>
<evidence type="ECO:0000256" key="1">
    <source>
        <dbReference type="SAM" id="Phobius"/>
    </source>
</evidence>
<comment type="caution">
    <text evidence="2">The sequence shown here is derived from an EMBL/GenBank/DDBJ whole genome shotgun (WGS) entry which is preliminary data.</text>
</comment>
<accession>A0ABQ3VS84</accession>
<proteinExistence type="predicted"/>
<evidence type="ECO:0000313" key="2">
    <source>
        <dbReference type="EMBL" id="GHO88732.1"/>
    </source>
</evidence>
<reference evidence="2 3" key="1">
    <citation type="journal article" date="2021" name="Int. J. Syst. Evol. Microbiol.">
        <title>Reticulibacter mediterranei gen. nov., sp. nov., within the new family Reticulibacteraceae fam. nov., and Ktedonospora formicarum gen. nov., sp. nov., Ktedonobacter robiniae sp. nov., Dictyobacter formicarum sp. nov. and Dictyobacter arantiisoli sp. nov., belonging to the class Ktedonobacteria.</title>
        <authorList>
            <person name="Yabe S."/>
            <person name="Zheng Y."/>
            <person name="Wang C.M."/>
            <person name="Sakai Y."/>
            <person name="Abe K."/>
            <person name="Yokota A."/>
            <person name="Donadio S."/>
            <person name="Cavaletti L."/>
            <person name="Monciardini P."/>
        </authorList>
    </citation>
    <scope>NUCLEOTIDE SEQUENCE [LARGE SCALE GENOMIC DNA]</scope>
    <source>
        <strain evidence="2 3">SOSP1-9</strain>
    </source>
</reference>
<sequence>MTALTMAGLAQTDAASFIVLFTAVVAVAAGAVEAVDVAAGVAVTAGLAGVLFFACANGG</sequence>
<keyword evidence="1" id="KW-0472">Membrane</keyword>
<dbReference type="EMBL" id="BNJJ01000027">
    <property type="protein sequence ID" value="GHO88732.1"/>
    <property type="molecule type" value="Genomic_DNA"/>
</dbReference>
<keyword evidence="3" id="KW-1185">Reference proteome</keyword>
<keyword evidence="1" id="KW-0812">Transmembrane</keyword>
<name>A0ABQ3VS84_9CHLR</name>
<dbReference type="Proteomes" id="UP000635565">
    <property type="component" value="Unassembled WGS sequence"/>
</dbReference>